<keyword evidence="5" id="KW-1185">Reference proteome</keyword>
<gene>
    <name evidence="4" type="ORF">GCM10025874_14760</name>
</gene>
<dbReference type="SUPFAM" id="SSF46689">
    <property type="entry name" value="Homeodomain-like"/>
    <property type="match status" value="1"/>
</dbReference>
<comment type="caution">
    <text evidence="4">The sequence shown here is derived from an EMBL/GenBank/DDBJ whole genome shotgun (WGS) entry which is preliminary data.</text>
</comment>
<dbReference type="PROSITE" id="PS50977">
    <property type="entry name" value="HTH_TETR_2"/>
    <property type="match status" value="1"/>
</dbReference>
<evidence type="ECO:0000313" key="4">
    <source>
        <dbReference type="EMBL" id="GMA28223.1"/>
    </source>
</evidence>
<evidence type="ECO:0000256" key="1">
    <source>
        <dbReference type="ARBA" id="ARBA00023125"/>
    </source>
</evidence>
<evidence type="ECO:0000313" key="5">
    <source>
        <dbReference type="Proteomes" id="UP001157160"/>
    </source>
</evidence>
<dbReference type="InterPro" id="IPR009057">
    <property type="entry name" value="Homeodomain-like_sf"/>
</dbReference>
<dbReference type="PANTHER" id="PTHR43479">
    <property type="entry name" value="ACREF/ENVCD OPERON REPRESSOR-RELATED"/>
    <property type="match status" value="1"/>
</dbReference>
<dbReference type="InterPro" id="IPR001647">
    <property type="entry name" value="HTH_TetR"/>
</dbReference>
<evidence type="ECO:0000256" key="2">
    <source>
        <dbReference type="PROSITE-ProRule" id="PRU00335"/>
    </source>
</evidence>
<keyword evidence="1 2" id="KW-0238">DNA-binding</keyword>
<dbReference type="EMBL" id="BSUL01000001">
    <property type="protein sequence ID" value="GMA28223.1"/>
    <property type="molecule type" value="Genomic_DNA"/>
</dbReference>
<sequence length="186" mass="20495">MVDSRILQTQAALAEAVLDLAARTPIAKLGVAELTRRAGINRATFYDHYSSPGELLATVLGEDLERMRDDYLRGRREGGSPQEVLRDGIDATVRHVEERRDIYYRALVEAPDAELISMLTSSFEQSCLVILAETVDPPLPRAKARIIARFVGAGLVGGVTAGLQDPGLDRAALVETLSESFPRWWY</sequence>
<proteinExistence type="predicted"/>
<feature type="domain" description="HTH tetR-type" evidence="3">
    <location>
        <begin position="7"/>
        <end position="67"/>
    </location>
</feature>
<dbReference type="Pfam" id="PF00440">
    <property type="entry name" value="TetR_N"/>
    <property type="match status" value="1"/>
</dbReference>
<organism evidence="4 5">
    <name type="scientific">Arenivirga flava</name>
    <dbReference type="NCBI Taxonomy" id="1930060"/>
    <lineage>
        <taxon>Bacteria</taxon>
        <taxon>Bacillati</taxon>
        <taxon>Actinomycetota</taxon>
        <taxon>Actinomycetes</taxon>
        <taxon>Micrococcales</taxon>
        <taxon>Microbacteriaceae</taxon>
        <taxon>Arenivirga</taxon>
    </lineage>
</organism>
<dbReference type="InterPro" id="IPR050624">
    <property type="entry name" value="HTH-type_Tx_Regulator"/>
</dbReference>
<accession>A0AA37UG57</accession>
<dbReference type="AlphaFoldDB" id="A0AA37UG57"/>
<feature type="DNA-binding region" description="H-T-H motif" evidence="2">
    <location>
        <begin position="30"/>
        <end position="49"/>
    </location>
</feature>
<evidence type="ECO:0000259" key="3">
    <source>
        <dbReference type="PROSITE" id="PS50977"/>
    </source>
</evidence>
<dbReference type="Proteomes" id="UP001157160">
    <property type="component" value="Unassembled WGS sequence"/>
</dbReference>
<dbReference type="PANTHER" id="PTHR43479:SF11">
    <property type="entry name" value="ACREF_ENVCD OPERON REPRESSOR-RELATED"/>
    <property type="match status" value="1"/>
</dbReference>
<name>A0AA37UG57_9MICO</name>
<dbReference type="GO" id="GO:0003677">
    <property type="term" value="F:DNA binding"/>
    <property type="evidence" value="ECO:0007669"/>
    <property type="project" value="UniProtKB-UniRule"/>
</dbReference>
<dbReference type="RefSeq" id="WP_284231587.1">
    <property type="nucleotide sequence ID" value="NZ_BSUL01000001.1"/>
</dbReference>
<dbReference type="Gene3D" id="1.10.357.10">
    <property type="entry name" value="Tetracycline Repressor, domain 2"/>
    <property type="match status" value="1"/>
</dbReference>
<reference evidence="4 5" key="1">
    <citation type="journal article" date="2014" name="Int. J. Syst. Evol. Microbiol.">
        <title>Complete genome sequence of Corynebacterium casei LMG S-19264T (=DSM 44701T), isolated from a smear-ripened cheese.</title>
        <authorList>
            <consortium name="US DOE Joint Genome Institute (JGI-PGF)"/>
            <person name="Walter F."/>
            <person name="Albersmeier A."/>
            <person name="Kalinowski J."/>
            <person name="Ruckert C."/>
        </authorList>
    </citation>
    <scope>NUCLEOTIDE SEQUENCE [LARGE SCALE GENOMIC DNA]</scope>
    <source>
        <strain evidence="4 5">NBRC 112289</strain>
    </source>
</reference>
<protein>
    <recommendedName>
        <fullName evidence="3">HTH tetR-type domain-containing protein</fullName>
    </recommendedName>
</protein>